<keyword evidence="2" id="KW-0732">Signal</keyword>
<name>A0A167H816_9GAMM</name>
<evidence type="ECO:0000313" key="3">
    <source>
        <dbReference type="EMBL" id="ANB19392.1"/>
    </source>
</evidence>
<sequence length="484" mass="51844">MNTATIAPALLALLAGVCGGLAAPAAAAPPRWDRPPTVAEAPAGDAPGECSEGFEDVESLFAEGGWLRRNTSTLEQEWDQALMPGKGSRWEQKIEYLDSNVEGLFFNAHAGTPHSVIFTSLYAHSVLMIPGTGTGTGVLSNWLVTPEITFRPGMRLSFWTRKGFYEYAPIWADAPDRMVVRLCTTGDCSDVGTGPHDTGAFTTTLLTINPQLGMNDDPAGLLGYPYNGWRQFTLTDLPASGTGRIAFQYYVTGAMDVEGAFSGVGNGNMIALDSVELHGAGACPLRATPLFADGFEPGAPRSITQNTGTFAPVDGLVATCVAPTSWLRRFDLDGEFGLDGRVSVDSVDFAVERSYSTVPVEVRLYAIPNEADFVYANLEQIGARTITVDQNDRLSIRTVAVTGTVPDAATHDLVVEIRKNEFHREFYVGFNAQTQTAPSYMAFRGDNCGDHPEPTDMENIGGAPDASLLLRVNLADPAAETGSR</sequence>
<dbReference type="STRING" id="1300342.I596_3403"/>
<feature type="region of interest" description="Disordered" evidence="1">
    <location>
        <begin position="25"/>
        <end position="50"/>
    </location>
</feature>
<dbReference type="AlphaFoldDB" id="A0A167H816"/>
<accession>A0A167H816</accession>
<dbReference type="KEGG" id="dko:I596_3403"/>
<organism evidence="3 4">
    <name type="scientific">Dokdonella koreensis DS-123</name>
    <dbReference type="NCBI Taxonomy" id="1300342"/>
    <lineage>
        <taxon>Bacteria</taxon>
        <taxon>Pseudomonadati</taxon>
        <taxon>Pseudomonadota</taxon>
        <taxon>Gammaproteobacteria</taxon>
        <taxon>Lysobacterales</taxon>
        <taxon>Rhodanobacteraceae</taxon>
        <taxon>Dokdonella</taxon>
    </lineage>
</organism>
<evidence type="ECO:0000256" key="2">
    <source>
        <dbReference type="SAM" id="SignalP"/>
    </source>
</evidence>
<gene>
    <name evidence="3" type="ORF">I596_3403</name>
</gene>
<feature type="chain" id="PRO_5007887440" evidence="2">
    <location>
        <begin position="28"/>
        <end position="484"/>
    </location>
</feature>
<feature type="signal peptide" evidence="2">
    <location>
        <begin position="1"/>
        <end position="27"/>
    </location>
</feature>
<dbReference type="Proteomes" id="UP000076830">
    <property type="component" value="Chromosome"/>
</dbReference>
<dbReference type="NCBIfam" id="NF038128">
    <property type="entry name" value="choice_anch_J"/>
    <property type="match status" value="1"/>
</dbReference>
<dbReference type="RefSeq" id="WP_067650190.1">
    <property type="nucleotide sequence ID" value="NZ_CP015249.1"/>
</dbReference>
<proteinExistence type="predicted"/>
<keyword evidence="4" id="KW-1185">Reference proteome</keyword>
<evidence type="ECO:0000313" key="4">
    <source>
        <dbReference type="Proteomes" id="UP000076830"/>
    </source>
</evidence>
<dbReference type="OrthoDB" id="6580839at2"/>
<dbReference type="EMBL" id="CP015249">
    <property type="protein sequence ID" value="ANB19392.1"/>
    <property type="molecule type" value="Genomic_DNA"/>
</dbReference>
<dbReference type="Gene3D" id="2.60.120.200">
    <property type="match status" value="1"/>
</dbReference>
<evidence type="ECO:0000256" key="1">
    <source>
        <dbReference type="SAM" id="MobiDB-lite"/>
    </source>
</evidence>
<protein>
    <submittedName>
        <fullName evidence="3">Ig family protein</fullName>
    </submittedName>
</protein>
<reference evidence="3 4" key="1">
    <citation type="submission" date="2016-04" db="EMBL/GenBank/DDBJ databases">
        <title>Complete genome sequence of Dokdonella koreensis DS-123T.</title>
        <authorList>
            <person name="Kim J.F."/>
            <person name="Lee H."/>
            <person name="Kwak M.-J."/>
        </authorList>
    </citation>
    <scope>NUCLEOTIDE SEQUENCE [LARGE SCALE GENOMIC DNA]</scope>
    <source>
        <strain evidence="3 4">DS-123</strain>
    </source>
</reference>